<keyword evidence="2" id="KW-0614">Plasmid</keyword>
<name>A0A494T8K5_SPHPE</name>
<gene>
    <name evidence="2" type="ORF">D3Y57_04345</name>
</gene>
<dbReference type="SUPFAM" id="SSF109854">
    <property type="entry name" value="DinB/YfiT-like putative metalloenzymes"/>
    <property type="match status" value="1"/>
</dbReference>
<dbReference type="Pfam" id="PF11716">
    <property type="entry name" value="MDMPI_N"/>
    <property type="match status" value="1"/>
</dbReference>
<dbReference type="Gene3D" id="1.20.120.450">
    <property type="entry name" value="dinb family like domain"/>
    <property type="match status" value="1"/>
</dbReference>
<dbReference type="EMBL" id="CP032828">
    <property type="protein sequence ID" value="AYJ85260.1"/>
    <property type="molecule type" value="Genomic_DNA"/>
</dbReference>
<feature type="domain" description="Mycothiol-dependent maleylpyruvate isomerase metal-binding" evidence="1">
    <location>
        <begin position="28"/>
        <end position="98"/>
    </location>
</feature>
<proteinExistence type="predicted"/>
<dbReference type="OrthoDB" id="5185819at2"/>
<geneLocation type="plasmid" evidence="2">
    <name>unnamed1</name>
</geneLocation>
<organism evidence="2 3">
    <name type="scientific">Sphingomonas paeninsulae</name>
    <dbReference type="NCBI Taxonomy" id="2319844"/>
    <lineage>
        <taxon>Bacteria</taxon>
        <taxon>Pseudomonadati</taxon>
        <taxon>Pseudomonadota</taxon>
        <taxon>Alphaproteobacteria</taxon>
        <taxon>Sphingomonadales</taxon>
        <taxon>Sphingomonadaceae</taxon>
        <taxon>Sphingomonas</taxon>
    </lineage>
</organism>
<evidence type="ECO:0000259" key="1">
    <source>
        <dbReference type="Pfam" id="PF11716"/>
    </source>
</evidence>
<dbReference type="GO" id="GO:0046872">
    <property type="term" value="F:metal ion binding"/>
    <property type="evidence" value="ECO:0007669"/>
    <property type="project" value="InterPro"/>
</dbReference>
<dbReference type="KEGG" id="spha:D3Y57_04345"/>
<dbReference type="InterPro" id="IPR024344">
    <property type="entry name" value="MDMPI_metal-binding"/>
</dbReference>
<evidence type="ECO:0000313" key="3">
    <source>
        <dbReference type="Proteomes" id="UP000276254"/>
    </source>
</evidence>
<accession>A0A494T8K5</accession>
<dbReference type="AlphaFoldDB" id="A0A494T8K5"/>
<keyword evidence="3" id="KW-1185">Reference proteome</keyword>
<sequence length="139" mass="15192">MRPDVLVAAGERASNQSAVEHALTDFLDEASELDGFLTNLGEGEWERTTPFADWSASDVVRHLISVDCDALLTLTDRDTFDLASKAMMSATSTSVPGEPLEAPVFARLKTYERQRVGIASDRDLLSPGALGVWLWKLPL</sequence>
<protein>
    <recommendedName>
        <fullName evidence="1">Mycothiol-dependent maleylpyruvate isomerase metal-binding domain-containing protein</fullName>
    </recommendedName>
</protein>
<evidence type="ECO:0000313" key="2">
    <source>
        <dbReference type="EMBL" id="AYJ85260.1"/>
    </source>
</evidence>
<dbReference type="Proteomes" id="UP000276254">
    <property type="component" value="Plasmid unnamed1"/>
</dbReference>
<dbReference type="InterPro" id="IPR034660">
    <property type="entry name" value="DinB/YfiT-like"/>
</dbReference>
<reference evidence="2 3" key="1">
    <citation type="submission" date="2018-09" db="EMBL/GenBank/DDBJ databases">
        <title>Sphingomonas peninsula sp. nov., isolated from fildes peninsula, Antarctic soil.</title>
        <authorList>
            <person name="Yingchao G."/>
        </authorList>
    </citation>
    <scope>NUCLEOTIDE SEQUENCE [LARGE SCALE GENOMIC DNA]</scope>
    <source>
        <strain evidence="2 3">YZ-8</strain>
        <plasmid evidence="2 3">unnamed1</plasmid>
    </source>
</reference>